<name>A0A8C3EBB8_CORMO</name>
<evidence type="ECO:0000313" key="1">
    <source>
        <dbReference type="Ensembl" id="ENSCMUP00000019190.1"/>
    </source>
</evidence>
<keyword evidence="2" id="KW-1185">Reference proteome</keyword>
<dbReference type="AlphaFoldDB" id="A0A8C3EBB8"/>
<protein>
    <submittedName>
        <fullName evidence="1">Uncharacterized protein</fullName>
    </submittedName>
</protein>
<sequence length="108" mass="11917">MSPAGVNQGTSGGWTAGLCFCFLAFSSLSFPLFPVKASVWRCCDHVLLALCPDLYTFPWLEPDLPVWDILVILAPFSFPYCIWEEGTMASSSSRTRENSPVLMLSCSK</sequence>
<dbReference type="Proteomes" id="UP000694553">
    <property type="component" value="Unassembled WGS sequence"/>
</dbReference>
<reference evidence="1" key="2">
    <citation type="submission" date="2025-08" db="UniProtKB">
        <authorList>
            <consortium name="Ensembl"/>
        </authorList>
    </citation>
    <scope>IDENTIFICATION</scope>
</reference>
<reference evidence="1" key="3">
    <citation type="submission" date="2025-09" db="UniProtKB">
        <authorList>
            <consortium name="Ensembl"/>
        </authorList>
    </citation>
    <scope>IDENTIFICATION</scope>
</reference>
<dbReference type="Ensembl" id="ENSCMUT00000020617.2">
    <property type="protein sequence ID" value="ENSCMUP00000019190.1"/>
    <property type="gene ID" value="ENSCMUG00000011874.2"/>
</dbReference>
<reference evidence="2" key="1">
    <citation type="submission" date="2019-10" db="EMBL/GenBank/DDBJ databases">
        <title>Corvus moneduloides (New Caledonian crow) genome, bCorMon1, primary haplotype.</title>
        <authorList>
            <person name="Rutz C."/>
            <person name="Fungtammasan C."/>
            <person name="Mountcastle J."/>
            <person name="Formenti G."/>
            <person name="Chow W."/>
            <person name="Howe K."/>
            <person name="Steele M.P."/>
            <person name="Fernandes J."/>
            <person name="Gilbert M.T.P."/>
            <person name="Fedrigo O."/>
            <person name="Jarvis E.D."/>
            <person name="Gemmell N."/>
        </authorList>
    </citation>
    <scope>NUCLEOTIDE SEQUENCE [LARGE SCALE GENOMIC DNA]</scope>
</reference>
<accession>A0A8C3EBB8</accession>
<proteinExistence type="predicted"/>
<evidence type="ECO:0000313" key="2">
    <source>
        <dbReference type="Proteomes" id="UP000694553"/>
    </source>
</evidence>
<organism evidence="1 2">
    <name type="scientific">Corvus moneduloides</name>
    <name type="common">New Caledonian crow</name>
    <dbReference type="NCBI Taxonomy" id="1196302"/>
    <lineage>
        <taxon>Eukaryota</taxon>
        <taxon>Metazoa</taxon>
        <taxon>Chordata</taxon>
        <taxon>Craniata</taxon>
        <taxon>Vertebrata</taxon>
        <taxon>Euteleostomi</taxon>
        <taxon>Archelosauria</taxon>
        <taxon>Archosauria</taxon>
        <taxon>Dinosauria</taxon>
        <taxon>Saurischia</taxon>
        <taxon>Theropoda</taxon>
        <taxon>Coelurosauria</taxon>
        <taxon>Aves</taxon>
        <taxon>Neognathae</taxon>
        <taxon>Neoaves</taxon>
        <taxon>Telluraves</taxon>
        <taxon>Australaves</taxon>
        <taxon>Passeriformes</taxon>
        <taxon>Corvoidea</taxon>
        <taxon>Corvidae</taxon>
        <taxon>Corvus</taxon>
    </lineage>
</organism>